<evidence type="ECO:0000256" key="10">
    <source>
        <dbReference type="ARBA" id="ARBA00034269"/>
    </source>
</evidence>
<evidence type="ECO:0000256" key="2">
    <source>
        <dbReference type="ARBA" id="ARBA00009765"/>
    </source>
</evidence>
<evidence type="ECO:0000256" key="12">
    <source>
        <dbReference type="RuleBase" id="RU362010"/>
    </source>
</evidence>
<comment type="subcellular location">
    <subcellularLocation>
        <location evidence="1">Cell membrane</location>
        <topology evidence="1">Multi-pass membrane protein</topology>
    </subcellularLocation>
    <subcellularLocation>
        <location evidence="12">Membrane</location>
        <topology evidence="12">Multi-pass membrane protein</topology>
    </subcellularLocation>
</comment>
<dbReference type="InterPro" id="IPR045863">
    <property type="entry name" value="CorA_TM1_TM2"/>
</dbReference>
<dbReference type="AlphaFoldDB" id="A0A1G9FHL9"/>
<evidence type="ECO:0000256" key="5">
    <source>
        <dbReference type="ARBA" id="ARBA00022692"/>
    </source>
</evidence>
<dbReference type="SUPFAM" id="SSF144083">
    <property type="entry name" value="Magnesium transport protein CorA, transmembrane region"/>
    <property type="match status" value="1"/>
</dbReference>
<keyword evidence="8 12" id="KW-0406">Ion transport</keyword>
<gene>
    <name evidence="12" type="primary">corA</name>
    <name evidence="13" type="ORF">SAMN05661010_00386</name>
</gene>
<evidence type="ECO:0000256" key="9">
    <source>
        <dbReference type="ARBA" id="ARBA00023136"/>
    </source>
</evidence>
<comment type="catalytic activity">
    <reaction evidence="10">
        <text>Mg(2+)(in) = Mg(2+)(out)</text>
        <dbReference type="Rhea" id="RHEA:29827"/>
        <dbReference type="ChEBI" id="CHEBI:18420"/>
    </reaction>
</comment>
<feature type="transmembrane region" description="Helical" evidence="12">
    <location>
        <begin position="264"/>
        <end position="283"/>
    </location>
</feature>
<dbReference type="GO" id="GO:0005886">
    <property type="term" value="C:plasma membrane"/>
    <property type="evidence" value="ECO:0007669"/>
    <property type="project" value="UniProtKB-SubCell"/>
</dbReference>
<keyword evidence="14" id="KW-1185">Reference proteome</keyword>
<dbReference type="Gene3D" id="3.30.460.20">
    <property type="entry name" value="CorA soluble domain-like"/>
    <property type="match status" value="1"/>
</dbReference>
<dbReference type="FunFam" id="1.20.58.340:FF:000004">
    <property type="entry name" value="Magnesium transport protein CorA"/>
    <property type="match status" value="1"/>
</dbReference>
<keyword evidence="3 12" id="KW-0813">Transport</keyword>
<keyword evidence="5 12" id="KW-0812">Transmembrane</keyword>
<dbReference type="PANTHER" id="PTHR46494">
    <property type="entry name" value="CORA FAMILY METAL ION TRANSPORTER (EUROFUNG)"/>
    <property type="match status" value="1"/>
</dbReference>
<evidence type="ECO:0000256" key="3">
    <source>
        <dbReference type="ARBA" id="ARBA00022448"/>
    </source>
</evidence>
<reference evidence="13 14" key="1">
    <citation type="submission" date="2016-10" db="EMBL/GenBank/DDBJ databases">
        <authorList>
            <person name="de Groot N.N."/>
        </authorList>
    </citation>
    <scope>NUCLEOTIDE SEQUENCE [LARGE SCALE GENOMIC DNA]</scope>
    <source>
        <strain evidence="13 14">DSM 14789</strain>
    </source>
</reference>
<evidence type="ECO:0000313" key="14">
    <source>
        <dbReference type="Proteomes" id="UP000198654"/>
    </source>
</evidence>
<keyword evidence="7 12" id="KW-1133">Transmembrane helix</keyword>
<dbReference type="RefSeq" id="WP_089724973.1">
    <property type="nucleotide sequence ID" value="NZ_FNGI01000001.1"/>
</dbReference>
<dbReference type="GO" id="GO:0050897">
    <property type="term" value="F:cobalt ion binding"/>
    <property type="evidence" value="ECO:0007669"/>
    <property type="project" value="TreeGrafter"/>
</dbReference>
<keyword evidence="4 12" id="KW-1003">Cell membrane</keyword>
<dbReference type="CDD" id="cd12830">
    <property type="entry name" value="MtCorA-like"/>
    <property type="match status" value="1"/>
</dbReference>
<proteinExistence type="inferred from homology"/>
<comment type="function">
    <text evidence="11">Mediates influx of magnesium ions. Alternates between open and closed states. Activated by low cytoplasmic Mg(2+) levels. Inactive when cytoplasmic Mg(2+) levels are high.</text>
</comment>
<dbReference type="Gene3D" id="1.20.58.340">
    <property type="entry name" value="Magnesium transport protein CorA, transmembrane region"/>
    <property type="match status" value="2"/>
</dbReference>
<sequence>MIVNCVVYQEGHKLSDIKVTEIADYMGRPDCFVWVALHDPEPEELERLKTVFSLHELAVEDALHGQQRSKIEEYGEALFVFMRMFSMEGGEIGEGEVAVFVGPGYVLSVRNHSQQSFLNVRSRCEQEPHLLKQGVSFVLYALMDAVVDRYFPVVEALETELETIEEQIFTKDSARNNIERLYQLKRKAMTVKHAVTPLAEASVHLFGGRVPALCVNTQEYFRDVYDHLHHIETAVDTIRETIVTAIQVNLAMVAIDEGEVHKRLAAWAAIFAVATVLAGIWGMNFEHMPELEWGSGYPLALGLMGVCCGGLYLRFRKAGWL</sequence>
<accession>A0A1G9FHL9</accession>
<evidence type="ECO:0000256" key="1">
    <source>
        <dbReference type="ARBA" id="ARBA00004651"/>
    </source>
</evidence>
<dbReference type="InterPro" id="IPR004488">
    <property type="entry name" value="Mg/Co-transport_prot_CorA"/>
</dbReference>
<dbReference type="PANTHER" id="PTHR46494:SF1">
    <property type="entry name" value="CORA FAMILY METAL ION TRANSPORTER (EUROFUNG)"/>
    <property type="match status" value="1"/>
</dbReference>
<dbReference type="InterPro" id="IPR002523">
    <property type="entry name" value="MgTranspt_CorA/ZnTranspt_ZntB"/>
</dbReference>
<protein>
    <recommendedName>
        <fullName evidence="12">Magnesium transport protein CorA</fullName>
    </recommendedName>
</protein>
<dbReference type="Pfam" id="PF01544">
    <property type="entry name" value="CorA"/>
    <property type="match status" value="1"/>
</dbReference>
<evidence type="ECO:0000256" key="4">
    <source>
        <dbReference type="ARBA" id="ARBA00022475"/>
    </source>
</evidence>
<dbReference type="NCBIfam" id="TIGR00383">
    <property type="entry name" value="corA"/>
    <property type="match status" value="1"/>
</dbReference>
<comment type="similarity">
    <text evidence="2 12">Belongs to the CorA metal ion transporter (MIT) (TC 1.A.35) family.</text>
</comment>
<evidence type="ECO:0000256" key="7">
    <source>
        <dbReference type="ARBA" id="ARBA00022989"/>
    </source>
</evidence>
<dbReference type="GO" id="GO:0000287">
    <property type="term" value="F:magnesium ion binding"/>
    <property type="evidence" value="ECO:0007669"/>
    <property type="project" value="TreeGrafter"/>
</dbReference>
<keyword evidence="6 12" id="KW-0460">Magnesium</keyword>
<dbReference type="EMBL" id="FNGI01000001">
    <property type="protein sequence ID" value="SDK87643.1"/>
    <property type="molecule type" value="Genomic_DNA"/>
</dbReference>
<dbReference type="GO" id="GO:0015087">
    <property type="term" value="F:cobalt ion transmembrane transporter activity"/>
    <property type="evidence" value="ECO:0007669"/>
    <property type="project" value="UniProtKB-UniRule"/>
</dbReference>
<feature type="transmembrane region" description="Helical" evidence="12">
    <location>
        <begin position="295"/>
        <end position="315"/>
    </location>
</feature>
<dbReference type="SUPFAM" id="SSF143865">
    <property type="entry name" value="CorA soluble domain-like"/>
    <property type="match status" value="1"/>
</dbReference>
<evidence type="ECO:0000256" key="6">
    <source>
        <dbReference type="ARBA" id="ARBA00022842"/>
    </source>
</evidence>
<organism evidence="13 14">
    <name type="scientific">Modicisalibacter muralis</name>
    <dbReference type="NCBI Taxonomy" id="119000"/>
    <lineage>
        <taxon>Bacteria</taxon>
        <taxon>Pseudomonadati</taxon>
        <taxon>Pseudomonadota</taxon>
        <taxon>Gammaproteobacteria</taxon>
        <taxon>Oceanospirillales</taxon>
        <taxon>Halomonadaceae</taxon>
        <taxon>Modicisalibacter</taxon>
    </lineage>
</organism>
<dbReference type="InterPro" id="IPR045861">
    <property type="entry name" value="CorA_cytoplasmic_dom"/>
</dbReference>
<evidence type="ECO:0000256" key="11">
    <source>
        <dbReference type="ARBA" id="ARBA00045497"/>
    </source>
</evidence>
<name>A0A1G9FHL9_9GAMM</name>
<keyword evidence="9 12" id="KW-0472">Membrane</keyword>
<evidence type="ECO:0000313" key="13">
    <source>
        <dbReference type="EMBL" id="SDK87643.1"/>
    </source>
</evidence>
<dbReference type="Proteomes" id="UP000198654">
    <property type="component" value="Unassembled WGS sequence"/>
</dbReference>
<evidence type="ECO:0000256" key="8">
    <source>
        <dbReference type="ARBA" id="ARBA00023065"/>
    </source>
</evidence>
<dbReference type="GO" id="GO:0015095">
    <property type="term" value="F:magnesium ion transmembrane transporter activity"/>
    <property type="evidence" value="ECO:0007669"/>
    <property type="project" value="UniProtKB-UniRule"/>
</dbReference>
<dbReference type="OrthoDB" id="9803416at2"/>
<dbReference type="STRING" id="119000.SAMN05661010_00386"/>